<sequence length="296" mass="34028">MHVKWRPKEEEIMRRRSSSGGLEIINDPSSFRLGWLEGERLQQARGLLFLVLVLESKEEHQAIRKKKIQKNGNRHLNWEDYKQMEFTQNTNSLSPHLYSRTLKPLQVIQETLRCGNIVKCVHRKAIVDVKYKGYLIPRGWKVLPVFTAIHLDSSLHKNATEFYPWRWKENVSPKIATPFSGGMRLCPGADLAKVETAVFLHHLILNFRGRVLIGAVRRPRCMTPVIGRHRAPQQRIPEQVICPSIPNNYGRYRSTRSITTQVTCSVILSGGCRTALRILATVITVPSHTPHHQEAR</sequence>
<dbReference type="Pfam" id="PF00067">
    <property type="entry name" value="p450"/>
    <property type="match status" value="1"/>
</dbReference>
<evidence type="ECO:0000256" key="4">
    <source>
        <dbReference type="RuleBase" id="RU000461"/>
    </source>
</evidence>
<evidence type="ECO:0000256" key="2">
    <source>
        <dbReference type="ARBA" id="ARBA00023004"/>
    </source>
</evidence>
<protein>
    <recommendedName>
        <fullName evidence="7">Cytochrome P450</fullName>
    </recommendedName>
</protein>
<dbReference type="OrthoDB" id="1879696at2759"/>
<dbReference type="GO" id="GO:0004497">
    <property type="term" value="F:monooxygenase activity"/>
    <property type="evidence" value="ECO:0007669"/>
    <property type="project" value="UniProtKB-KW"/>
</dbReference>
<keyword evidence="6" id="KW-1185">Reference proteome</keyword>
<dbReference type="GO" id="GO:0010268">
    <property type="term" value="P:brassinosteroid homeostasis"/>
    <property type="evidence" value="ECO:0007669"/>
    <property type="project" value="TreeGrafter"/>
</dbReference>
<comment type="caution">
    <text evidence="5">The sequence shown here is derived from an EMBL/GenBank/DDBJ whole genome shotgun (WGS) entry which is preliminary data.</text>
</comment>
<dbReference type="InterPro" id="IPR002401">
    <property type="entry name" value="Cyt_P450_E_grp-I"/>
</dbReference>
<keyword evidence="1 3" id="KW-0479">Metal-binding</keyword>
<accession>A0A843VN24</accession>
<dbReference type="GO" id="GO:0016132">
    <property type="term" value="P:brassinosteroid biosynthetic process"/>
    <property type="evidence" value="ECO:0007669"/>
    <property type="project" value="TreeGrafter"/>
</dbReference>
<evidence type="ECO:0000313" key="5">
    <source>
        <dbReference type="EMBL" id="MQL97998.1"/>
    </source>
</evidence>
<dbReference type="PROSITE" id="PS00086">
    <property type="entry name" value="CYTOCHROME_P450"/>
    <property type="match status" value="1"/>
</dbReference>
<name>A0A843VN24_COLES</name>
<gene>
    <name evidence="5" type="ORF">Taro_030703</name>
</gene>
<dbReference type="GO" id="GO:0016705">
    <property type="term" value="F:oxidoreductase activity, acting on paired donors, with incorporation or reduction of molecular oxygen"/>
    <property type="evidence" value="ECO:0007669"/>
    <property type="project" value="InterPro"/>
</dbReference>
<dbReference type="AlphaFoldDB" id="A0A843VN24"/>
<keyword evidence="3 4" id="KW-0349">Heme</keyword>
<evidence type="ECO:0000256" key="1">
    <source>
        <dbReference type="ARBA" id="ARBA00022723"/>
    </source>
</evidence>
<dbReference type="GO" id="GO:0016125">
    <property type="term" value="P:sterol metabolic process"/>
    <property type="evidence" value="ECO:0007669"/>
    <property type="project" value="TreeGrafter"/>
</dbReference>
<reference evidence="5" key="1">
    <citation type="submission" date="2017-07" db="EMBL/GenBank/DDBJ databases">
        <title>Taro Niue Genome Assembly and Annotation.</title>
        <authorList>
            <person name="Atibalentja N."/>
            <person name="Keating K."/>
            <person name="Fields C.J."/>
        </authorList>
    </citation>
    <scope>NUCLEOTIDE SEQUENCE</scope>
    <source>
        <strain evidence="5">Niue_2</strain>
        <tissue evidence="5">Leaf</tissue>
    </source>
</reference>
<comment type="similarity">
    <text evidence="4">Belongs to the cytochrome P450 family.</text>
</comment>
<dbReference type="InterPro" id="IPR001128">
    <property type="entry name" value="Cyt_P450"/>
</dbReference>
<keyword evidence="4" id="KW-0560">Oxidoreductase</keyword>
<evidence type="ECO:0008006" key="7">
    <source>
        <dbReference type="Google" id="ProtNLM"/>
    </source>
</evidence>
<comment type="cofactor">
    <cofactor evidence="3">
        <name>heme</name>
        <dbReference type="ChEBI" id="CHEBI:30413"/>
    </cofactor>
</comment>
<dbReference type="PANTHER" id="PTHR24286:SF159">
    <property type="entry name" value="CYTOCHROME P450, FAMILY 724, SUBFAMILY A, POLYPEPTIDE 1"/>
    <property type="match status" value="1"/>
</dbReference>
<dbReference type="GO" id="GO:0020037">
    <property type="term" value="F:heme binding"/>
    <property type="evidence" value="ECO:0007669"/>
    <property type="project" value="InterPro"/>
</dbReference>
<dbReference type="SUPFAM" id="SSF48264">
    <property type="entry name" value="Cytochrome P450"/>
    <property type="match status" value="1"/>
</dbReference>
<keyword evidence="4" id="KW-0503">Monooxygenase</keyword>
<dbReference type="EMBL" id="NMUH01002126">
    <property type="protein sequence ID" value="MQL97998.1"/>
    <property type="molecule type" value="Genomic_DNA"/>
</dbReference>
<dbReference type="GO" id="GO:0005506">
    <property type="term" value="F:iron ion binding"/>
    <property type="evidence" value="ECO:0007669"/>
    <property type="project" value="InterPro"/>
</dbReference>
<dbReference type="InterPro" id="IPR036396">
    <property type="entry name" value="Cyt_P450_sf"/>
</dbReference>
<dbReference type="Gene3D" id="1.10.630.10">
    <property type="entry name" value="Cytochrome P450"/>
    <property type="match status" value="1"/>
</dbReference>
<dbReference type="InterPro" id="IPR017972">
    <property type="entry name" value="Cyt_P450_CS"/>
</dbReference>
<organism evidence="5 6">
    <name type="scientific">Colocasia esculenta</name>
    <name type="common">Wild taro</name>
    <name type="synonym">Arum esculentum</name>
    <dbReference type="NCBI Taxonomy" id="4460"/>
    <lineage>
        <taxon>Eukaryota</taxon>
        <taxon>Viridiplantae</taxon>
        <taxon>Streptophyta</taxon>
        <taxon>Embryophyta</taxon>
        <taxon>Tracheophyta</taxon>
        <taxon>Spermatophyta</taxon>
        <taxon>Magnoliopsida</taxon>
        <taxon>Liliopsida</taxon>
        <taxon>Araceae</taxon>
        <taxon>Aroideae</taxon>
        <taxon>Colocasieae</taxon>
        <taxon>Colocasia</taxon>
    </lineage>
</organism>
<evidence type="ECO:0000256" key="3">
    <source>
        <dbReference type="PIRSR" id="PIRSR602401-1"/>
    </source>
</evidence>
<feature type="binding site" description="axial binding residue" evidence="3">
    <location>
        <position position="186"/>
    </location>
    <ligand>
        <name>heme</name>
        <dbReference type="ChEBI" id="CHEBI:30413"/>
    </ligand>
    <ligandPart>
        <name>Fe</name>
        <dbReference type="ChEBI" id="CHEBI:18248"/>
    </ligandPart>
</feature>
<evidence type="ECO:0000313" key="6">
    <source>
        <dbReference type="Proteomes" id="UP000652761"/>
    </source>
</evidence>
<dbReference type="PRINTS" id="PR00463">
    <property type="entry name" value="EP450I"/>
</dbReference>
<dbReference type="PANTHER" id="PTHR24286">
    <property type="entry name" value="CYTOCHROME P450 26"/>
    <property type="match status" value="1"/>
</dbReference>
<proteinExistence type="inferred from homology"/>
<keyword evidence="2 3" id="KW-0408">Iron</keyword>
<dbReference type="Proteomes" id="UP000652761">
    <property type="component" value="Unassembled WGS sequence"/>
</dbReference>